<dbReference type="SMART" id="SM00389">
    <property type="entry name" value="HOX"/>
    <property type="match status" value="1"/>
</dbReference>
<keyword evidence="1 2" id="KW-0238">DNA-binding</keyword>
<dbReference type="GO" id="GO:0005634">
    <property type="term" value="C:nucleus"/>
    <property type="evidence" value="ECO:0007669"/>
    <property type="project" value="UniProtKB-SubCell"/>
</dbReference>
<dbReference type="Proteomes" id="UP000887568">
    <property type="component" value="Unplaced"/>
</dbReference>
<keyword evidence="1 2" id="KW-0539">Nucleus</keyword>
<dbReference type="Pfam" id="PF00046">
    <property type="entry name" value="Homeodomain"/>
    <property type="match status" value="1"/>
</dbReference>
<dbReference type="GO" id="GO:0003677">
    <property type="term" value="F:DNA binding"/>
    <property type="evidence" value="ECO:0007669"/>
    <property type="project" value="UniProtKB-UniRule"/>
</dbReference>
<dbReference type="GeneID" id="119729510"/>
<dbReference type="InterPro" id="IPR009057">
    <property type="entry name" value="Homeodomain-like_sf"/>
</dbReference>
<feature type="DNA-binding region" description="Homeobox" evidence="1">
    <location>
        <begin position="61"/>
        <end position="111"/>
    </location>
</feature>
<comment type="subcellular location">
    <subcellularLocation>
        <location evidence="1 2">Nucleus</location>
    </subcellularLocation>
</comment>
<dbReference type="EnsemblMetazoa" id="XM_038202100.1">
    <property type="protein sequence ID" value="XP_038058028.1"/>
    <property type="gene ID" value="LOC119729510"/>
</dbReference>
<evidence type="ECO:0000256" key="2">
    <source>
        <dbReference type="RuleBase" id="RU000682"/>
    </source>
</evidence>
<feature type="region of interest" description="Disordered" evidence="3">
    <location>
        <begin position="112"/>
        <end position="149"/>
    </location>
</feature>
<dbReference type="RefSeq" id="XP_038058028.1">
    <property type="nucleotide sequence ID" value="XM_038202100.1"/>
</dbReference>
<dbReference type="SUPFAM" id="SSF46689">
    <property type="entry name" value="Homeodomain-like"/>
    <property type="match status" value="1"/>
</dbReference>
<evidence type="ECO:0000259" key="4">
    <source>
        <dbReference type="PROSITE" id="PS50071"/>
    </source>
</evidence>
<dbReference type="PROSITE" id="PS50071">
    <property type="entry name" value="HOMEOBOX_2"/>
    <property type="match status" value="1"/>
</dbReference>
<dbReference type="OrthoDB" id="10524840at2759"/>
<dbReference type="AlphaFoldDB" id="A0A914A2F4"/>
<dbReference type="Gene3D" id="1.10.10.60">
    <property type="entry name" value="Homeodomain-like"/>
    <property type="match status" value="1"/>
</dbReference>
<evidence type="ECO:0000313" key="5">
    <source>
        <dbReference type="EnsemblMetazoa" id="XP_038058028.1"/>
    </source>
</evidence>
<feature type="compositionally biased region" description="Low complexity" evidence="3">
    <location>
        <begin position="133"/>
        <end position="149"/>
    </location>
</feature>
<dbReference type="OMA" id="TTCHRAP"/>
<dbReference type="CDD" id="cd00086">
    <property type="entry name" value="homeodomain"/>
    <property type="match status" value="1"/>
</dbReference>
<name>A0A914A2F4_PATMI</name>
<feature type="domain" description="Homeobox" evidence="4">
    <location>
        <begin position="59"/>
        <end position="110"/>
    </location>
</feature>
<feature type="compositionally biased region" description="Pro residues" evidence="3">
    <location>
        <begin position="120"/>
        <end position="132"/>
    </location>
</feature>
<evidence type="ECO:0000256" key="1">
    <source>
        <dbReference type="PROSITE-ProRule" id="PRU00108"/>
    </source>
</evidence>
<dbReference type="InterPro" id="IPR001356">
    <property type="entry name" value="HD"/>
</dbReference>
<organism evidence="5 6">
    <name type="scientific">Patiria miniata</name>
    <name type="common">Bat star</name>
    <name type="synonym">Asterina miniata</name>
    <dbReference type="NCBI Taxonomy" id="46514"/>
    <lineage>
        <taxon>Eukaryota</taxon>
        <taxon>Metazoa</taxon>
        <taxon>Echinodermata</taxon>
        <taxon>Eleutherozoa</taxon>
        <taxon>Asterozoa</taxon>
        <taxon>Asteroidea</taxon>
        <taxon>Valvatacea</taxon>
        <taxon>Valvatida</taxon>
        <taxon>Asterinidae</taxon>
        <taxon>Patiria</taxon>
    </lineage>
</organism>
<reference evidence="5" key="1">
    <citation type="submission" date="2022-11" db="UniProtKB">
        <authorList>
            <consortium name="EnsemblMetazoa"/>
        </authorList>
    </citation>
    <scope>IDENTIFICATION</scope>
</reference>
<protein>
    <recommendedName>
        <fullName evidence="4">Homeobox domain-containing protein</fullName>
    </recommendedName>
</protein>
<evidence type="ECO:0000256" key="3">
    <source>
        <dbReference type="SAM" id="MobiDB-lite"/>
    </source>
</evidence>
<accession>A0A914A2F4</accession>
<keyword evidence="1 2" id="KW-0371">Homeobox</keyword>
<proteinExistence type="predicted"/>
<keyword evidence="6" id="KW-1185">Reference proteome</keyword>
<evidence type="ECO:0000313" key="6">
    <source>
        <dbReference type="Proteomes" id="UP000887568"/>
    </source>
</evidence>
<sequence>MNSTFNEFFGFQDDDAMDQVFRNQEVMDFNTSDLSSESGIDSPSPVPGELPPCRSPFPFTPEQETDLEAVYAANPFLGFIGRDILADALSVTEEDIDVWFIHRRFNDSYLQPRYASSPRPLSPSPEMAPPGFPSSITTTPPASPSAPGAESYLMCPASATVTTTYTSARINHHGPRIGSSRTYQQLASSCGNSAMTATTTTCHRAPVITCRDTASLTMRSRNNCRRRPVASGCLTGNTGVMAARR</sequence>